<name>A0AA43KF84_9CYAN</name>
<proteinExistence type="predicted"/>
<comment type="caution">
    <text evidence="1">The sequence shown here is derived from an EMBL/GenBank/DDBJ whole genome shotgun (WGS) entry which is preliminary data.</text>
</comment>
<evidence type="ECO:0000313" key="1">
    <source>
        <dbReference type="EMBL" id="MDH6063810.1"/>
    </source>
</evidence>
<organism evidence="1 2">
    <name type="scientific">Umezakia ovalisporum FSS-62</name>
    <dbReference type="NCBI Taxonomy" id="2971776"/>
    <lineage>
        <taxon>Bacteria</taxon>
        <taxon>Bacillati</taxon>
        <taxon>Cyanobacteriota</taxon>
        <taxon>Cyanophyceae</taxon>
        <taxon>Nostocales</taxon>
        <taxon>Nodulariaceae</taxon>
        <taxon>Umezakia</taxon>
    </lineage>
</organism>
<dbReference type="Proteomes" id="UP001159370">
    <property type="component" value="Unassembled WGS sequence"/>
</dbReference>
<dbReference type="GeneID" id="83685972"/>
<evidence type="ECO:0000313" key="2">
    <source>
        <dbReference type="Proteomes" id="UP001159370"/>
    </source>
</evidence>
<reference evidence="1 2" key="1">
    <citation type="journal article" date="2023" name="J. Phycol.">
        <title>Chrysosporum ovalisporum is synonymous with the true-branching cyanobacterium Umezakia natans (Nostocales/Aphanizomenonaceae).</title>
        <authorList>
            <person name="McGregor G.B."/>
            <person name="Sendall B.C."/>
            <person name="Niiyama Y."/>
            <person name="Tuji A."/>
            <person name="Willis A."/>
        </authorList>
    </citation>
    <scope>NUCLEOTIDE SEQUENCE [LARGE SCALE GENOMIC DNA]</scope>
    <source>
        <strain evidence="1 2">FSS-62</strain>
    </source>
</reference>
<dbReference type="RefSeq" id="WP_280650984.1">
    <property type="nucleotide sequence ID" value="NZ_JANQDL010000060.1"/>
</dbReference>
<gene>
    <name evidence="1" type="ORF">NWP23_08535</name>
</gene>
<dbReference type="AlphaFoldDB" id="A0AA43KF84"/>
<dbReference type="EMBL" id="JANQDL010000060">
    <property type="protein sequence ID" value="MDH6063810.1"/>
    <property type="molecule type" value="Genomic_DNA"/>
</dbReference>
<sequence>MAKARSFGWFSGKLPQRQCGDLMLLEGIHGGAKGWLVLFYQFRQGIIKGDGKNTRERVKKWLEQYCE</sequence>
<protein>
    <submittedName>
        <fullName evidence="1">Uncharacterized protein</fullName>
    </submittedName>
</protein>
<accession>A0AA43KF84</accession>